<accession>A0A0R3RL45</accession>
<organism evidence="2 3">
    <name type="scientific">Elaeophora elaphi</name>
    <dbReference type="NCBI Taxonomy" id="1147741"/>
    <lineage>
        <taxon>Eukaryota</taxon>
        <taxon>Metazoa</taxon>
        <taxon>Ecdysozoa</taxon>
        <taxon>Nematoda</taxon>
        <taxon>Chromadorea</taxon>
        <taxon>Rhabditida</taxon>
        <taxon>Spirurina</taxon>
        <taxon>Spiruromorpha</taxon>
        <taxon>Filarioidea</taxon>
        <taxon>Onchocercidae</taxon>
        <taxon>Elaeophora</taxon>
    </lineage>
</organism>
<dbReference type="PROSITE" id="PS51257">
    <property type="entry name" value="PROKAR_LIPOPROTEIN"/>
    <property type="match status" value="1"/>
</dbReference>
<feature type="signal peptide" evidence="1">
    <location>
        <begin position="1"/>
        <end position="24"/>
    </location>
</feature>
<evidence type="ECO:0000256" key="1">
    <source>
        <dbReference type="SAM" id="SignalP"/>
    </source>
</evidence>
<evidence type="ECO:0000313" key="2">
    <source>
        <dbReference type="Proteomes" id="UP000050640"/>
    </source>
</evidence>
<feature type="chain" id="PRO_5006447595" evidence="1">
    <location>
        <begin position="25"/>
        <end position="92"/>
    </location>
</feature>
<dbReference type="Proteomes" id="UP000050640">
    <property type="component" value="Unplaced"/>
</dbReference>
<protein>
    <submittedName>
        <fullName evidence="3">Chorion class high-cysteine HCB protein 12-like</fullName>
    </submittedName>
</protein>
<dbReference type="AlphaFoldDB" id="A0A0R3RL45"/>
<keyword evidence="1" id="KW-0732">Signal</keyword>
<name>A0A0R3RL45_9BILA</name>
<evidence type="ECO:0000313" key="3">
    <source>
        <dbReference type="WBParaSite" id="EEL_0000220401-mRNA-1"/>
    </source>
</evidence>
<proteinExistence type="predicted"/>
<keyword evidence="2" id="KW-1185">Reference proteome</keyword>
<dbReference type="WBParaSite" id="EEL_0000220401-mRNA-1">
    <property type="protein sequence ID" value="EEL_0000220401-mRNA-1"/>
    <property type="gene ID" value="EEL_0000220401"/>
</dbReference>
<reference evidence="3" key="1">
    <citation type="submission" date="2017-02" db="UniProtKB">
        <authorList>
            <consortium name="WormBaseParasite"/>
        </authorList>
    </citation>
    <scope>IDENTIFICATION</scope>
</reference>
<sequence length="92" mass="8797">MKITETLQKLALLLVFALAGHASACIGGGCGGQAQCCCLKLPPICLPILNVGGCCGGCCCQGQGGGFGGGYALPPVAPSGGYGVPGGGYHVG</sequence>